<accession>A0AAW2PR98</accession>
<feature type="domain" description="RNase H type-1" evidence="1">
    <location>
        <begin position="3"/>
        <end position="80"/>
    </location>
</feature>
<dbReference type="PANTHER" id="PTHR48475:SF2">
    <property type="entry name" value="RIBONUCLEASE H"/>
    <property type="match status" value="1"/>
</dbReference>
<dbReference type="InterPro" id="IPR002156">
    <property type="entry name" value="RNaseH_domain"/>
</dbReference>
<sequence length="108" mass="12331">MGSGVGIVLESPQGEKFEHAIKLEYPSSNNKAEYEALLVDEELALAAGAKRITIYSDSQLLVNQIQGSYEAQWEKMAKYSLKRKTFLENLKRPLPFKYQYQIMSRPTN</sequence>
<dbReference type="GO" id="GO:0003676">
    <property type="term" value="F:nucleic acid binding"/>
    <property type="evidence" value="ECO:0007669"/>
    <property type="project" value="InterPro"/>
</dbReference>
<proteinExistence type="predicted"/>
<comment type="caution">
    <text evidence="2">The sequence shown here is derived from an EMBL/GenBank/DDBJ whole genome shotgun (WGS) entry which is preliminary data.</text>
</comment>
<dbReference type="AlphaFoldDB" id="A0AAW2PR98"/>
<dbReference type="InterPro" id="IPR012337">
    <property type="entry name" value="RNaseH-like_sf"/>
</dbReference>
<dbReference type="SUPFAM" id="SSF53098">
    <property type="entry name" value="Ribonuclease H-like"/>
    <property type="match status" value="1"/>
</dbReference>
<protein>
    <recommendedName>
        <fullName evidence="1">RNase H type-1 domain-containing protein</fullName>
    </recommendedName>
</protein>
<gene>
    <name evidence="2" type="ORF">Scaly_1496800</name>
</gene>
<dbReference type="PANTHER" id="PTHR48475">
    <property type="entry name" value="RIBONUCLEASE H"/>
    <property type="match status" value="1"/>
</dbReference>
<dbReference type="EMBL" id="JACGWM010000008">
    <property type="protein sequence ID" value="KAL0358111.1"/>
    <property type="molecule type" value="Genomic_DNA"/>
</dbReference>
<dbReference type="Gene3D" id="3.30.420.10">
    <property type="entry name" value="Ribonuclease H-like superfamily/Ribonuclease H"/>
    <property type="match status" value="1"/>
</dbReference>
<reference evidence="2" key="2">
    <citation type="journal article" date="2024" name="Plant">
        <title>Genomic evolution and insights into agronomic trait innovations of Sesamum species.</title>
        <authorList>
            <person name="Miao H."/>
            <person name="Wang L."/>
            <person name="Qu L."/>
            <person name="Liu H."/>
            <person name="Sun Y."/>
            <person name="Le M."/>
            <person name="Wang Q."/>
            <person name="Wei S."/>
            <person name="Zheng Y."/>
            <person name="Lin W."/>
            <person name="Duan Y."/>
            <person name="Cao H."/>
            <person name="Xiong S."/>
            <person name="Wang X."/>
            <person name="Wei L."/>
            <person name="Li C."/>
            <person name="Ma Q."/>
            <person name="Ju M."/>
            <person name="Zhao R."/>
            <person name="Li G."/>
            <person name="Mu C."/>
            <person name="Tian Q."/>
            <person name="Mei H."/>
            <person name="Zhang T."/>
            <person name="Gao T."/>
            <person name="Zhang H."/>
        </authorList>
    </citation>
    <scope>NUCLEOTIDE SEQUENCE</scope>
    <source>
        <strain evidence="2">KEN8</strain>
    </source>
</reference>
<reference evidence="2" key="1">
    <citation type="submission" date="2020-06" db="EMBL/GenBank/DDBJ databases">
        <authorList>
            <person name="Li T."/>
            <person name="Hu X."/>
            <person name="Zhang T."/>
            <person name="Song X."/>
            <person name="Zhang H."/>
            <person name="Dai N."/>
            <person name="Sheng W."/>
            <person name="Hou X."/>
            <person name="Wei L."/>
        </authorList>
    </citation>
    <scope>NUCLEOTIDE SEQUENCE</scope>
    <source>
        <strain evidence="2">KEN8</strain>
        <tissue evidence="2">Leaf</tissue>
    </source>
</reference>
<evidence type="ECO:0000313" key="2">
    <source>
        <dbReference type="EMBL" id="KAL0358111.1"/>
    </source>
</evidence>
<dbReference type="GO" id="GO:0004523">
    <property type="term" value="F:RNA-DNA hybrid ribonuclease activity"/>
    <property type="evidence" value="ECO:0007669"/>
    <property type="project" value="InterPro"/>
</dbReference>
<dbReference type="InterPro" id="IPR036397">
    <property type="entry name" value="RNaseH_sf"/>
</dbReference>
<dbReference type="Pfam" id="PF13456">
    <property type="entry name" value="RVT_3"/>
    <property type="match status" value="1"/>
</dbReference>
<name>A0AAW2PR98_9LAMI</name>
<organism evidence="2">
    <name type="scientific">Sesamum calycinum</name>
    <dbReference type="NCBI Taxonomy" id="2727403"/>
    <lineage>
        <taxon>Eukaryota</taxon>
        <taxon>Viridiplantae</taxon>
        <taxon>Streptophyta</taxon>
        <taxon>Embryophyta</taxon>
        <taxon>Tracheophyta</taxon>
        <taxon>Spermatophyta</taxon>
        <taxon>Magnoliopsida</taxon>
        <taxon>eudicotyledons</taxon>
        <taxon>Gunneridae</taxon>
        <taxon>Pentapetalae</taxon>
        <taxon>asterids</taxon>
        <taxon>lamiids</taxon>
        <taxon>Lamiales</taxon>
        <taxon>Pedaliaceae</taxon>
        <taxon>Sesamum</taxon>
    </lineage>
</organism>
<evidence type="ECO:0000259" key="1">
    <source>
        <dbReference type="Pfam" id="PF13456"/>
    </source>
</evidence>